<keyword evidence="4" id="KW-1185">Reference proteome</keyword>
<comment type="caution">
    <text evidence="3">The sequence shown here is derived from an EMBL/GenBank/DDBJ whole genome shotgun (WGS) entry which is preliminary data.</text>
</comment>
<dbReference type="PROSITE" id="PS01186">
    <property type="entry name" value="EGF_2"/>
    <property type="match status" value="1"/>
</dbReference>
<name>A0ABD0JHY4_9CAEN</name>
<dbReference type="EMBL" id="JACVVK020000433">
    <property type="protein sequence ID" value="KAK7474552.1"/>
    <property type="molecule type" value="Genomic_DNA"/>
</dbReference>
<dbReference type="Proteomes" id="UP001519460">
    <property type="component" value="Unassembled WGS sequence"/>
</dbReference>
<feature type="region of interest" description="Disordered" evidence="1">
    <location>
        <begin position="357"/>
        <end position="379"/>
    </location>
</feature>
<evidence type="ECO:0000256" key="1">
    <source>
        <dbReference type="SAM" id="MobiDB-lite"/>
    </source>
</evidence>
<dbReference type="InterPro" id="IPR000742">
    <property type="entry name" value="EGF"/>
</dbReference>
<accession>A0ABD0JHY4</accession>
<evidence type="ECO:0000313" key="3">
    <source>
        <dbReference type="EMBL" id="KAK7474552.1"/>
    </source>
</evidence>
<gene>
    <name evidence="3" type="ORF">BaRGS_00034197</name>
</gene>
<evidence type="ECO:0000313" key="4">
    <source>
        <dbReference type="Proteomes" id="UP001519460"/>
    </source>
</evidence>
<dbReference type="AlphaFoldDB" id="A0ABD0JHY4"/>
<protein>
    <recommendedName>
        <fullName evidence="2">EGF-like domain-containing protein</fullName>
    </recommendedName>
</protein>
<sequence>MLSCRAATLTPRTCSVELSVLDDSPAENQSEFFASITISGALFAAGNAADEKCNLLRDANAASLYPKSLPVLSCFPSAEIMASLRLGLILMLPILTDKALSADDFSKSISDAETSFSFLCDANGCPLPSTCDSSGRRCNCPSGYFAWGKSCVSQRFNTTQLCEYSKCPRFHTRRGYCTEDRTCQCTERAVHTSDHDFCQITSRSCHCKNGSACAGQGVCGRHHLHPDQMECYCKPGFVFATDRWTLPFLVCIPGSMASSSEACGTAGAACPNGLCLSATGDYKDNLRCYCTYGKKGGKCVPQAKRHHALAHAEDHSRHRVVDFARTHHGMKHHALQNVKGHANVKDQMTDNAIAHAKGHSMHRSNAHGSHTTRRFSAHA</sequence>
<reference evidence="3 4" key="1">
    <citation type="journal article" date="2023" name="Sci. Data">
        <title>Genome assembly of the Korean intertidal mud-creeper Batillaria attramentaria.</title>
        <authorList>
            <person name="Patra A.K."/>
            <person name="Ho P.T."/>
            <person name="Jun S."/>
            <person name="Lee S.J."/>
            <person name="Kim Y."/>
            <person name="Won Y.J."/>
        </authorList>
    </citation>
    <scope>NUCLEOTIDE SEQUENCE [LARGE SCALE GENOMIC DNA]</scope>
    <source>
        <strain evidence="3">Wonlab-2016</strain>
    </source>
</reference>
<feature type="domain" description="EGF-like" evidence="2">
    <location>
        <begin position="138"/>
        <end position="151"/>
    </location>
</feature>
<organism evidence="3 4">
    <name type="scientific">Batillaria attramentaria</name>
    <dbReference type="NCBI Taxonomy" id="370345"/>
    <lineage>
        <taxon>Eukaryota</taxon>
        <taxon>Metazoa</taxon>
        <taxon>Spiralia</taxon>
        <taxon>Lophotrochozoa</taxon>
        <taxon>Mollusca</taxon>
        <taxon>Gastropoda</taxon>
        <taxon>Caenogastropoda</taxon>
        <taxon>Sorbeoconcha</taxon>
        <taxon>Cerithioidea</taxon>
        <taxon>Batillariidae</taxon>
        <taxon>Batillaria</taxon>
    </lineage>
</organism>
<evidence type="ECO:0000259" key="2">
    <source>
        <dbReference type="PROSITE" id="PS01186"/>
    </source>
</evidence>
<dbReference type="SMART" id="SM00181">
    <property type="entry name" value="EGF"/>
    <property type="match status" value="3"/>
</dbReference>
<proteinExistence type="predicted"/>